<organism evidence="2">
    <name type="scientific">Cladocopium goreaui</name>
    <dbReference type="NCBI Taxonomy" id="2562237"/>
    <lineage>
        <taxon>Eukaryota</taxon>
        <taxon>Sar</taxon>
        <taxon>Alveolata</taxon>
        <taxon>Dinophyceae</taxon>
        <taxon>Suessiales</taxon>
        <taxon>Symbiodiniaceae</taxon>
        <taxon>Cladocopium</taxon>
    </lineage>
</organism>
<comment type="caution">
    <text evidence="2">The sequence shown here is derived from an EMBL/GenBank/DDBJ whole genome shotgun (WGS) entry which is preliminary data.</text>
</comment>
<dbReference type="Proteomes" id="UP001152797">
    <property type="component" value="Unassembled WGS sequence"/>
</dbReference>
<dbReference type="EMBL" id="CAMXCT010003052">
    <property type="protein sequence ID" value="CAI4002146.1"/>
    <property type="molecule type" value="Genomic_DNA"/>
</dbReference>
<evidence type="ECO:0000313" key="3">
    <source>
        <dbReference type="EMBL" id="CAL1155521.1"/>
    </source>
</evidence>
<feature type="region of interest" description="Disordered" evidence="1">
    <location>
        <begin position="137"/>
        <end position="268"/>
    </location>
</feature>
<gene>
    <name evidence="2" type="ORF">C1SCF055_LOCUS28118</name>
</gene>
<evidence type="ECO:0000313" key="2">
    <source>
        <dbReference type="EMBL" id="CAI4002146.1"/>
    </source>
</evidence>
<proteinExistence type="predicted"/>
<feature type="compositionally biased region" description="Acidic residues" evidence="1">
    <location>
        <begin position="201"/>
        <end position="218"/>
    </location>
</feature>
<sequence>MAADLAAACDCDSARWKSVRGLTNQGYSDLAGMFRGLLKMSRLGIPVHDYLARAIMANLPPAVLALFDQPEYPGSSLQALPESGNLKTPTAREISLNYTFLLPVVQASPSKVPSAYFMTDVYLRFDARGVQVEFEDSDHGDAHAGEDENVESGAEDEIEEGENVESGAESVEGENVESGAEGENVESGDEGENVESGAEGENVEEEEEEEGVGGDGDVDGTASSQDSHNSTLNASTLHGPPSQVSDEEDSSPSEETPMTQSDVPAVNSGSECVEGAYQAGDSQVPGAGWMGRAMMHFRNKEDKEEEKKEMKMWSLLSSIKSDLSKQFTEPIEGELWGMYSTFCRNAIEKDGEEDYLKFASARFFQSWVCKMKAVPDHHKAGSKRTVDEVPADPKKALRFDEEDIETPAAKRPKLEPVVARGLHMAPVPVVGQQTAKAMAATKKADRLSELGGTHGQPLSNFHAYDLNEIGIPVVARPISGQHYAGKHGYTIHCSSGAAVEVLLKTRAFIVKKLSHSVLAVIALACRWSAGDLGIPVWARGMKAKQRQWMMDGLRAMKVFATMVALLFQVDGLDWSKPSDHFECFAGDMAVTREGRDAYPYDIKLDPARMDLASTEGFANALWSVANLKPGSGHLTAPVCSTFVFMSRGTTQRSRTKPLGRTDYPSVRLGNLLCCRALILVILAACKGCMWVLEQLASSTMEWHPLFQKMLKMIDVRKMFISMCNYGGPTRKPTILYTGHSEIDYIREYEVEPSLEPRSMVVRYQNAKGECRIHGGSDLKSSQSYPRRFGVALAKVRTRFHKSIRRRAFKALRDARKNRHVSKYNASSRVNRAWMAGGDLQPILDFLSSRQ</sequence>
<dbReference type="AlphaFoldDB" id="A0A9P1D539"/>
<dbReference type="EMBL" id="CAMXCT030003052">
    <property type="protein sequence ID" value="CAL4789458.1"/>
    <property type="molecule type" value="Genomic_DNA"/>
</dbReference>
<dbReference type="OrthoDB" id="406512at2759"/>
<feature type="compositionally biased region" description="Polar residues" evidence="1">
    <location>
        <begin position="221"/>
        <end position="236"/>
    </location>
</feature>
<dbReference type="EMBL" id="CAMXCT020003052">
    <property type="protein sequence ID" value="CAL1155521.1"/>
    <property type="molecule type" value="Genomic_DNA"/>
</dbReference>
<reference evidence="3" key="2">
    <citation type="submission" date="2024-04" db="EMBL/GenBank/DDBJ databases">
        <authorList>
            <person name="Chen Y."/>
            <person name="Shah S."/>
            <person name="Dougan E. K."/>
            <person name="Thang M."/>
            <person name="Chan C."/>
        </authorList>
    </citation>
    <scope>NUCLEOTIDE SEQUENCE [LARGE SCALE GENOMIC DNA]</scope>
</reference>
<feature type="compositionally biased region" description="Polar residues" evidence="1">
    <location>
        <begin position="258"/>
        <end position="268"/>
    </location>
</feature>
<keyword evidence="4" id="KW-1185">Reference proteome</keyword>
<evidence type="ECO:0000256" key="1">
    <source>
        <dbReference type="SAM" id="MobiDB-lite"/>
    </source>
</evidence>
<accession>A0A9P1D539</accession>
<evidence type="ECO:0000313" key="4">
    <source>
        <dbReference type="Proteomes" id="UP001152797"/>
    </source>
</evidence>
<protein>
    <submittedName>
        <fullName evidence="2">Uncharacterized protein</fullName>
    </submittedName>
</protein>
<feature type="compositionally biased region" description="Basic and acidic residues" evidence="1">
    <location>
        <begin position="137"/>
        <end position="146"/>
    </location>
</feature>
<reference evidence="2" key="1">
    <citation type="submission" date="2022-10" db="EMBL/GenBank/DDBJ databases">
        <authorList>
            <person name="Chen Y."/>
            <person name="Dougan E. K."/>
            <person name="Chan C."/>
            <person name="Rhodes N."/>
            <person name="Thang M."/>
        </authorList>
    </citation>
    <scope>NUCLEOTIDE SEQUENCE</scope>
</reference>
<feature type="compositionally biased region" description="Acidic residues" evidence="1">
    <location>
        <begin position="183"/>
        <end position="193"/>
    </location>
</feature>
<feature type="compositionally biased region" description="Acidic residues" evidence="1">
    <location>
        <begin position="147"/>
        <end position="163"/>
    </location>
</feature>
<name>A0A9P1D539_9DINO</name>